<dbReference type="Proteomes" id="UP000292373">
    <property type="component" value="Unassembled WGS sequence"/>
</dbReference>
<evidence type="ECO:0000259" key="2">
    <source>
        <dbReference type="Pfam" id="PF09084"/>
    </source>
</evidence>
<protein>
    <submittedName>
        <fullName evidence="3">ABC transporter substrate-binding protein</fullName>
    </submittedName>
</protein>
<dbReference type="PROSITE" id="PS51257">
    <property type="entry name" value="PROKAR_LIPOPROTEIN"/>
    <property type="match status" value="1"/>
</dbReference>
<dbReference type="RefSeq" id="WP_131168459.1">
    <property type="nucleotide sequence ID" value="NZ_SDMQ01000009.1"/>
</dbReference>
<dbReference type="PANTHER" id="PTHR31528:SF15">
    <property type="entry name" value="RIBOFLAVIN-BINDING PROTEIN RIBY"/>
    <property type="match status" value="1"/>
</dbReference>
<evidence type="ECO:0000313" key="3">
    <source>
        <dbReference type="EMBL" id="TBT83980.1"/>
    </source>
</evidence>
<evidence type="ECO:0000256" key="1">
    <source>
        <dbReference type="SAM" id="SignalP"/>
    </source>
</evidence>
<dbReference type="OrthoDB" id="174578at2"/>
<name>A0A4Q9KCH9_9ACTN</name>
<sequence>MARLTRVALALLAALALVLTGCARTPTPTPTAPSAPSGPAKVTIGLTYIPDIQFAPFYVAAEDGIFTENGLDATLRHHGAQEGLFTALVAGQEQYVIAGGDELVQARAEGMDLVAIGQYYHAYPVVLIVPDASAVQSAADLAGLRVGIPGRFGESWFGLKAALHEAGLTESDVEVVEIGYTAQAALTTSQVDAVVGFANNDLVQFGLAGIPTRAVPLAAGDVPLVSIVLATTKANLDANPETARKVARSMVAGIEKVVAEPASAIEAGRDHIPTLDEAGAAASAKATLEATLPLWRASGRPTGEMDEQAWADMVAFMRSAGLITADVAAGDAMTNDAVG</sequence>
<feature type="domain" description="SsuA/THI5-like" evidence="2">
    <location>
        <begin position="53"/>
        <end position="264"/>
    </location>
</feature>
<keyword evidence="1" id="KW-0732">Signal</keyword>
<dbReference type="EMBL" id="SDMQ01000009">
    <property type="protein sequence ID" value="TBT83980.1"/>
    <property type="molecule type" value="Genomic_DNA"/>
</dbReference>
<dbReference type="AlphaFoldDB" id="A0A4Q9KCH9"/>
<reference evidence="3 4" key="1">
    <citation type="submission" date="2019-01" db="EMBL/GenBank/DDBJ databases">
        <title>Lactibacter flavus gen. nov., sp. nov., a novel bacterium of the family Propionibacteriaceae isolated from raw milk and dairy products.</title>
        <authorList>
            <person name="Huptas C."/>
            <person name="Wenning M."/>
            <person name="Breitenwieser F."/>
            <person name="Doll E."/>
            <person name="Von Neubeck M."/>
            <person name="Busse H.-J."/>
            <person name="Scherer S."/>
        </authorList>
    </citation>
    <scope>NUCLEOTIDE SEQUENCE [LARGE SCALE GENOMIC DNA]</scope>
    <source>
        <strain evidence="3 4">KCTC 33808</strain>
    </source>
</reference>
<dbReference type="SUPFAM" id="SSF53850">
    <property type="entry name" value="Periplasmic binding protein-like II"/>
    <property type="match status" value="1"/>
</dbReference>
<dbReference type="Gene3D" id="3.40.190.10">
    <property type="entry name" value="Periplasmic binding protein-like II"/>
    <property type="match status" value="2"/>
</dbReference>
<dbReference type="Pfam" id="PF09084">
    <property type="entry name" value="NMT1"/>
    <property type="match status" value="1"/>
</dbReference>
<comment type="caution">
    <text evidence="3">The sequence shown here is derived from an EMBL/GenBank/DDBJ whole genome shotgun (WGS) entry which is preliminary data.</text>
</comment>
<proteinExistence type="predicted"/>
<evidence type="ECO:0000313" key="4">
    <source>
        <dbReference type="Proteomes" id="UP000292373"/>
    </source>
</evidence>
<organism evidence="3 4">
    <name type="scientific">Propioniciclava sinopodophylli</name>
    <dbReference type="NCBI Taxonomy" id="1837344"/>
    <lineage>
        <taxon>Bacteria</taxon>
        <taxon>Bacillati</taxon>
        <taxon>Actinomycetota</taxon>
        <taxon>Actinomycetes</taxon>
        <taxon>Propionibacteriales</taxon>
        <taxon>Propionibacteriaceae</taxon>
        <taxon>Propioniciclava</taxon>
    </lineage>
</organism>
<dbReference type="InterPro" id="IPR027939">
    <property type="entry name" value="NMT1/THI5"/>
</dbReference>
<keyword evidence="4" id="KW-1185">Reference proteome</keyword>
<feature type="signal peptide" evidence="1">
    <location>
        <begin position="1"/>
        <end position="23"/>
    </location>
</feature>
<dbReference type="PANTHER" id="PTHR31528">
    <property type="entry name" value="4-AMINO-5-HYDROXYMETHYL-2-METHYLPYRIMIDINE PHOSPHATE SYNTHASE THI11-RELATED"/>
    <property type="match status" value="1"/>
</dbReference>
<dbReference type="InterPro" id="IPR015168">
    <property type="entry name" value="SsuA/THI5"/>
</dbReference>
<feature type="chain" id="PRO_5020434024" evidence="1">
    <location>
        <begin position="24"/>
        <end position="339"/>
    </location>
</feature>
<gene>
    <name evidence="3" type="ORF">ET989_09930</name>
</gene>
<dbReference type="GO" id="GO:0009228">
    <property type="term" value="P:thiamine biosynthetic process"/>
    <property type="evidence" value="ECO:0007669"/>
    <property type="project" value="InterPro"/>
</dbReference>
<accession>A0A4Q9KCH9</accession>